<protein>
    <submittedName>
        <fullName evidence="2">Uncharacterized protein</fullName>
    </submittedName>
</protein>
<organism evidence="2">
    <name type="scientific">marine metagenome</name>
    <dbReference type="NCBI Taxonomy" id="408172"/>
    <lineage>
        <taxon>unclassified sequences</taxon>
        <taxon>metagenomes</taxon>
        <taxon>ecological metagenomes</taxon>
    </lineage>
</organism>
<proteinExistence type="predicted"/>
<evidence type="ECO:0000313" key="2">
    <source>
        <dbReference type="EMBL" id="SVE15450.1"/>
    </source>
</evidence>
<accession>A0A383B6N5</accession>
<evidence type="ECO:0000256" key="1">
    <source>
        <dbReference type="SAM" id="MobiDB-lite"/>
    </source>
</evidence>
<reference evidence="2" key="1">
    <citation type="submission" date="2018-05" db="EMBL/GenBank/DDBJ databases">
        <authorList>
            <person name="Lanie J.A."/>
            <person name="Ng W.-L."/>
            <person name="Kazmierczak K.M."/>
            <person name="Andrzejewski T.M."/>
            <person name="Davidsen T.M."/>
            <person name="Wayne K.J."/>
            <person name="Tettelin H."/>
            <person name="Glass J.I."/>
            <person name="Rusch D."/>
            <person name="Podicherti R."/>
            <person name="Tsui H.-C.T."/>
            <person name="Winkler M.E."/>
        </authorList>
    </citation>
    <scope>NUCLEOTIDE SEQUENCE</scope>
</reference>
<sequence>SGFSSISTSSALPTSPNPAKSACCH</sequence>
<feature type="compositionally biased region" description="Low complexity" evidence="1">
    <location>
        <begin position="1"/>
        <end position="14"/>
    </location>
</feature>
<feature type="non-terminal residue" evidence="2">
    <location>
        <position position="25"/>
    </location>
</feature>
<gene>
    <name evidence="2" type="ORF">METZ01_LOCUS468304</name>
</gene>
<name>A0A383B6N5_9ZZZZ</name>
<feature type="region of interest" description="Disordered" evidence="1">
    <location>
        <begin position="1"/>
        <end position="25"/>
    </location>
</feature>
<dbReference type="EMBL" id="UINC01197789">
    <property type="protein sequence ID" value="SVE15450.1"/>
    <property type="molecule type" value="Genomic_DNA"/>
</dbReference>
<dbReference type="AlphaFoldDB" id="A0A383B6N5"/>
<feature type="non-terminal residue" evidence="2">
    <location>
        <position position="1"/>
    </location>
</feature>